<dbReference type="RefSeq" id="WP_120402430.1">
    <property type="nucleotide sequence ID" value="NZ_RAXV01000015.1"/>
</dbReference>
<sequence length="109" mass="12309">MISDTAQTLVHHALNYKNISIEPDLNEPVIALAIAHAFECWILNDGYIGKYLPGQNSVQYSKPKMPNLTVHGAGFMNEACQKRYAVFLKSYLRKGRKFIESLKIQVQVA</sequence>
<comment type="caution">
    <text evidence="1">The sequence shown here is derived from an EMBL/GenBank/DDBJ whole genome shotgun (WGS) entry which is preliminary data.</text>
</comment>
<name>A0A3A8ENB7_9GAMM</name>
<dbReference type="AlphaFoldDB" id="A0A3A8ENB7"/>
<accession>A0A3A8ENB7</accession>
<dbReference type="EMBL" id="RAXV01000015">
    <property type="protein sequence ID" value="RKG31464.1"/>
    <property type="molecule type" value="Genomic_DNA"/>
</dbReference>
<evidence type="ECO:0000313" key="2">
    <source>
        <dbReference type="Proteomes" id="UP000282388"/>
    </source>
</evidence>
<proteinExistence type="predicted"/>
<organism evidence="1 2">
    <name type="scientific">Acinetobacter tianfuensis</name>
    <dbReference type="NCBI Taxonomy" id="2419603"/>
    <lineage>
        <taxon>Bacteria</taxon>
        <taxon>Pseudomonadati</taxon>
        <taxon>Pseudomonadota</taxon>
        <taxon>Gammaproteobacteria</taxon>
        <taxon>Moraxellales</taxon>
        <taxon>Moraxellaceae</taxon>
        <taxon>Acinetobacter</taxon>
    </lineage>
</organism>
<reference evidence="1 2" key="1">
    <citation type="submission" date="2018-09" db="EMBL/GenBank/DDBJ databases">
        <title>The draft genome of Acinetobacter spp. strains.</title>
        <authorList>
            <person name="Qin J."/>
            <person name="Feng Y."/>
            <person name="Zong Z."/>
        </authorList>
    </citation>
    <scope>NUCLEOTIDE SEQUENCE [LARGE SCALE GENOMIC DNA]</scope>
    <source>
        <strain evidence="1 2">WCHAc060012</strain>
    </source>
</reference>
<gene>
    <name evidence="1" type="ORF">D7V32_08345</name>
</gene>
<dbReference type="OrthoDB" id="6693994at2"/>
<keyword evidence="2" id="KW-1185">Reference proteome</keyword>
<protein>
    <submittedName>
        <fullName evidence="1">Uncharacterized protein</fullName>
    </submittedName>
</protein>
<evidence type="ECO:0000313" key="1">
    <source>
        <dbReference type="EMBL" id="RKG31464.1"/>
    </source>
</evidence>
<dbReference type="Proteomes" id="UP000282388">
    <property type="component" value="Unassembled WGS sequence"/>
</dbReference>